<evidence type="ECO:0000259" key="1">
    <source>
        <dbReference type="Pfam" id="PF08770"/>
    </source>
</evidence>
<dbReference type="SUPFAM" id="SSF81296">
    <property type="entry name" value="E set domains"/>
    <property type="match status" value="1"/>
</dbReference>
<sequence>MSTIKIRANAGGKVTKVSALIEHPMETGQRKYKKGEKKGQKIPAHFIQEVVCELNGTVVLTALWGPAVSKRPFLQFKIEGAKAGDIIKLSWVDNKGEKDSAEQAIAA</sequence>
<dbReference type="EMBL" id="UOFN01000085">
    <property type="protein sequence ID" value="VAW77994.1"/>
    <property type="molecule type" value="Genomic_DNA"/>
</dbReference>
<feature type="domain" description="Sulphur oxidation protein SoxZ" evidence="1">
    <location>
        <begin position="7"/>
        <end position="103"/>
    </location>
</feature>
<dbReference type="InterPro" id="IPR014880">
    <property type="entry name" value="SoxZ_dom"/>
</dbReference>
<proteinExistence type="predicted"/>
<dbReference type="InterPro" id="IPR014756">
    <property type="entry name" value="Ig_E-set"/>
</dbReference>
<evidence type="ECO:0000313" key="2">
    <source>
        <dbReference type="EMBL" id="VAW77994.1"/>
    </source>
</evidence>
<dbReference type="AlphaFoldDB" id="A0A3B0Z9C1"/>
<dbReference type="NCBIfam" id="TIGR04490">
    <property type="entry name" value="SoxZ_true"/>
    <property type="match status" value="1"/>
</dbReference>
<accession>A0A3B0Z9C1</accession>
<name>A0A3B0Z9C1_9ZZZZ</name>
<dbReference type="InterPro" id="IPR030995">
    <property type="entry name" value="SoxZ"/>
</dbReference>
<reference evidence="2" key="1">
    <citation type="submission" date="2018-06" db="EMBL/GenBank/DDBJ databases">
        <authorList>
            <person name="Zhirakovskaya E."/>
        </authorList>
    </citation>
    <scope>NUCLEOTIDE SEQUENCE</scope>
</reference>
<dbReference type="Pfam" id="PF08770">
    <property type="entry name" value="SoxZ"/>
    <property type="match status" value="1"/>
</dbReference>
<dbReference type="Gene3D" id="2.60.40.10">
    <property type="entry name" value="Immunoglobulins"/>
    <property type="match status" value="1"/>
</dbReference>
<protein>
    <submittedName>
        <fullName evidence="2">Sulfur oxidation protein SoxZ</fullName>
    </submittedName>
</protein>
<gene>
    <name evidence="2" type="ORF">MNBD_GAMMA15-802</name>
</gene>
<organism evidence="2">
    <name type="scientific">hydrothermal vent metagenome</name>
    <dbReference type="NCBI Taxonomy" id="652676"/>
    <lineage>
        <taxon>unclassified sequences</taxon>
        <taxon>metagenomes</taxon>
        <taxon>ecological metagenomes</taxon>
    </lineage>
</organism>
<dbReference type="InterPro" id="IPR013783">
    <property type="entry name" value="Ig-like_fold"/>
</dbReference>